<dbReference type="HOGENOM" id="CLU_014629_3_1_1"/>
<dbReference type="FunFam" id="2.40.110.10:FF:000050">
    <property type="entry name" value="Acyl-coenzyme A oxidase"/>
    <property type="match status" value="1"/>
</dbReference>
<evidence type="ECO:0000256" key="9">
    <source>
        <dbReference type="ARBA" id="ARBA00023002"/>
    </source>
</evidence>
<comment type="pathway">
    <text evidence="4">Lipid metabolism; peroxisomal fatty acid beta-oxidation.</text>
</comment>
<feature type="domain" description="Acyl-CoA oxidase C-alpha1" evidence="17">
    <location>
        <begin position="290"/>
        <end position="446"/>
    </location>
</feature>
<dbReference type="InterPro" id="IPR037069">
    <property type="entry name" value="AcylCoA_DH/ox_N_sf"/>
</dbReference>
<feature type="domain" description="Acyl-CoA oxidase C-terminal" evidence="15">
    <location>
        <begin position="501"/>
        <end position="688"/>
    </location>
</feature>
<evidence type="ECO:0000256" key="12">
    <source>
        <dbReference type="PIRNR" id="PIRNR000168"/>
    </source>
</evidence>
<name>A0A061H4V3_9BASI</name>
<dbReference type="SUPFAM" id="SSF56645">
    <property type="entry name" value="Acyl-CoA dehydrogenase NM domain-like"/>
    <property type="match status" value="1"/>
</dbReference>
<evidence type="ECO:0000313" key="19">
    <source>
        <dbReference type="Proteomes" id="UP000053664"/>
    </source>
</evidence>
<dbReference type="GeneID" id="19320809"/>
<comment type="catalytic activity">
    <reaction evidence="1">
        <text>a 2,3-saturated acyl-CoA + O2 = a (2E)-enoyl-CoA + H2O2</text>
        <dbReference type="Rhea" id="RHEA:38959"/>
        <dbReference type="ChEBI" id="CHEBI:15379"/>
        <dbReference type="ChEBI" id="CHEBI:16240"/>
        <dbReference type="ChEBI" id="CHEBI:58856"/>
        <dbReference type="ChEBI" id="CHEBI:65111"/>
        <dbReference type="EC" id="1.3.3.6"/>
    </reaction>
</comment>
<keyword evidence="9" id="KW-0560">Oxidoreductase</keyword>
<protein>
    <recommendedName>
        <fullName evidence="12">Acyl-coenzyme A oxidase</fullName>
    </recommendedName>
</protein>
<feature type="domain" description="Acyl-coenzyme A oxidase N-terminal" evidence="16">
    <location>
        <begin position="29"/>
        <end position="141"/>
    </location>
</feature>
<dbReference type="InterPro" id="IPR029320">
    <property type="entry name" value="Acyl-CoA_ox_N"/>
</dbReference>
<dbReference type="InterPro" id="IPR036250">
    <property type="entry name" value="AcylCo_DH-like_C"/>
</dbReference>
<dbReference type="GO" id="GO:0055088">
    <property type="term" value="P:lipid homeostasis"/>
    <property type="evidence" value="ECO:0007669"/>
    <property type="project" value="TreeGrafter"/>
</dbReference>
<evidence type="ECO:0000259" key="17">
    <source>
        <dbReference type="Pfam" id="PF22924"/>
    </source>
</evidence>
<dbReference type="Proteomes" id="UP000053664">
    <property type="component" value="Unassembled WGS sequence"/>
</dbReference>
<dbReference type="GO" id="GO:0005777">
    <property type="term" value="C:peroxisome"/>
    <property type="evidence" value="ECO:0007669"/>
    <property type="project" value="UniProtKB-SubCell"/>
</dbReference>
<dbReference type="InterPro" id="IPR055060">
    <property type="entry name" value="ACOX_C_alpha1"/>
</dbReference>
<proteinExistence type="inferred from homology"/>
<dbReference type="UniPathway" id="UPA00661"/>
<dbReference type="InterPro" id="IPR046373">
    <property type="entry name" value="Acyl-CoA_Oxase/DH_mid-dom_sf"/>
</dbReference>
<keyword evidence="8" id="KW-0276">Fatty acid metabolism</keyword>
<evidence type="ECO:0000256" key="11">
    <source>
        <dbReference type="ARBA" id="ARBA00023140"/>
    </source>
</evidence>
<dbReference type="PIRSF" id="PIRSF000168">
    <property type="entry name" value="Acyl-CoA_oxidase"/>
    <property type="match status" value="1"/>
</dbReference>
<dbReference type="Gene3D" id="1.20.140.10">
    <property type="entry name" value="Butyryl-CoA Dehydrogenase, subunit A, domain 3"/>
    <property type="match status" value="2"/>
</dbReference>
<evidence type="ECO:0000256" key="6">
    <source>
        <dbReference type="ARBA" id="ARBA00022630"/>
    </source>
</evidence>
<feature type="binding site" evidence="14">
    <location>
        <position position="151"/>
    </location>
    <ligand>
        <name>FAD</name>
        <dbReference type="ChEBI" id="CHEBI:57692"/>
    </ligand>
</feature>
<dbReference type="GO" id="GO:0071949">
    <property type="term" value="F:FAD binding"/>
    <property type="evidence" value="ECO:0007669"/>
    <property type="project" value="InterPro"/>
</dbReference>
<keyword evidence="7 12" id="KW-0274">FAD</keyword>
<dbReference type="InterPro" id="IPR009100">
    <property type="entry name" value="AcylCoA_DH/oxidase_NM_dom_sf"/>
</dbReference>
<evidence type="ECO:0000256" key="8">
    <source>
        <dbReference type="ARBA" id="ARBA00022832"/>
    </source>
</evidence>
<dbReference type="EMBL" id="KE361652">
    <property type="protein sequence ID" value="EPQ25666.1"/>
    <property type="molecule type" value="Genomic_DNA"/>
</dbReference>
<keyword evidence="11" id="KW-0576">Peroxisome</keyword>
<organism evidence="18 19">
    <name type="scientific">Pseudozyma flocculosa PF-1</name>
    <dbReference type="NCBI Taxonomy" id="1277687"/>
    <lineage>
        <taxon>Eukaryota</taxon>
        <taxon>Fungi</taxon>
        <taxon>Dikarya</taxon>
        <taxon>Basidiomycota</taxon>
        <taxon>Ustilaginomycotina</taxon>
        <taxon>Ustilaginomycetes</taxon>
        <taxon>Ustilaginales</taxon>
        <taxon>Ustilaginaceae</taxon>
        <taxon>Pseudozyma</taxon>
    </lineage>
</organism>
<comment type="similarity">
    <text evidence="5 12">Belongs to the acyl-CoA oxidase family.</text>
</comment>
<dbReference type="eggNOG" id="KOG0136">
    <property type="taxonomic scope" value="Eukaryota"/>
</dbReference>
<dbReference type="InterPro" id="IPR012258">
    <property type="entry name" value="Acyl-CoA_oxidase"/>
</dbReference>
<evidence type="ECO:0000259" key="15">
    <source>
        <dbReference type="Pfam" id="PF01756"/>
    </source>
</evidence>
<keyword evidence="6 12" id="KW-0285">Flavoprotein</keyword>
<dbReference type="FunFam" id="1.20.140.10:FF:000015">
    <property type="entry name" value="Acyl-coenzyme A oxidase"/>
    <property type="match status" value="1"/>
</dbReference>
<evidence type="ECO:0000256" key="2">
    <source>
        <dbReference type="ARBA" id="ARBA00001974"/>
    </source>
</evidence>
<feature type="binding site" evidence="14">
    <location>
        <position position="190"/>
    </location>
    <ligand>
        <name>FAD</name>
        <dbReference type="ChEBI" id="CHEBI:57692"/>
    </ligand>
</feature>
<comment type="subcellular location">
    <subcellularLocation>
        <location evidence="3">Peroxisome</location>
    </subcellularLocation>
</comment>
<dbReference type="Pfam" id="PF01756">
    <property type="entry name" value="ACOX"/>
    <property type="match status" value="1"/>
</dbReference>
<feature type="active site" description="Proton acceptor" evidence="13">
    <location>
        <position position="438"/>
    </location>
</feature>
<dbReference type="RefSeq" id="XP_007882475.1">
    <property type="nucleotide sequence ID" value="XM_007884284.1"/>
</dbReference>
<dbReference type="Pfam" id="PF14749">
    <property type="entry name" value="Acyl-CoA_ox_N"/>
    <property type="match status" value="1"/>
</dbReference>
<dbReference type="OrthoDB" id="538336at2759"/>
<dbReference type="SUPFAM" id="SSF47203">
    <property type="entry name" value="Acyl-CoA dehydrogenase C-terminal domain-like"/>
    <property type="match status" value="2"/>
</dbReference>
<dbReference type="PANTHER" id="PTHR10909:SF250">
    <property type="entry name" value="PEROXISOMAL ACYL-COENZYME A OXIDASE 1"/>
    <property type="match status" value="1"/>
</dbReference>
<accession>A0A061H4V3</accession>
<dbReference type="GO" id="GO:0003997">
    <property type="term" value="F:acyl-CoA oxidase activity"/>
    <property type="evidence" value="ECO:0007669"/>
    <property type="project" value="UniProtKB-EC"/>
</dbReference>
<dbReference type="InterPro" id="IPR002655">
    <property type="entry name" value="Acyl-CoA_oxidase_C"/>
</dbReference>
<evidence type="ECO:0000256" key="13">
    <source>
        <dbReference type="PIRSR" id="PIRSR000168-1"/>
    </source>
</evidence>
<dbReference type="Gene3D" id="2.40.110.10">
    <property type="entry name" value="Butyryl-CoA Dehydrogenase, subunit A, domain 2"/>
    <property type="match status" value="1"/>
</dbReference>
<sequence>MSAVNSRPTPESLQPKDLAQERQQCSFSIDALSCLVPGGRQHRDHARWLLSLLKDDPDKTFDKERRVFQSRNARFFNGQKVALRYFEIRNRHGLDKKDADALRLLTDEYLPVQVSESMFQPTLMRQASEQQWQEWGPMVRSGRWLGCYMQTELAHGSNLSALRTTATLDTATDEWVIHTPEPSAGKTWIGGSGLTATHGVVMANLVIAGKPYGMHPLLVPLRSLEDHTLLPGRQAIDMGPKQGAPAMDNGYVCFDSVRVPRTNLLSRFQTVSREGKYEPRNAQAKTLTRGTMTLVRVGLCEIASHHLARACTIAVRYAVVRRQGSSSTPGSQLEPKILDYSGVQQRVLTAVASAYALTFASQHLRGIYERMMSELEAKGSSPLLPIVHGYSSVLKAAVTNESLAAIERCRRSMGGHGFSQASGFDFERNQPNAGLIYEGENSMLLAGPAANFLVKQLAEARKAGTGTRMPELVYLDLVVEDKLDRALQRGRQYDEIDLSTPEKLLDILGCRAAKLVSELDKLRSSTIPALSKGRSGDGAKSHMLTDLSTRASLAHAAYLISHSFYLLTNRLVSQHLHNLSSQYGATITQAHRTALEDVLVFYLLQNCLLSPSGLVDLLEYDILTPAQVQTCRAIAATLMSGPIRRDAVGLVEAFDMDDWYLCSPLGSSDGRAYERMIEWMKREPLNQSGEDGGREQNGAMKGYRDGVGRLIRGEAVQFAQKSKL</sequence>
<evidence type="ECO:0000256" key="3">
    <source>
        <dbReference type="ARBA" id="ARBA00004275"/>
    </source>
</evidence>
<dbReference type="KEGG" id="pfp:PFL1_06738"/>
<evidence type="ECO:0000259" key="16">
    <source>
        <dbReference type="Pfam" id="PF14749"/>
    </source>
</evidence>
<comment type="cofactor">
    <cofactor evidence="2">
        <name>FAD</name>
        <dbReference type="ChEBI" id="CHEBI:57692"/>
    </cofactor>
</comment>
<dbReference type="GO" id="GO:0005504">
    <property type="term" value="F:fatty acid binding"/>
    <property type="evidence" value="ECO:0007669"/>
    <property type="project" value="TreeGrafter"/>
</dbReference>
<dbReference type="Pfam" id="PF22924">
    <property type="entry name" value="ACOX_C_alpha1"/>
    <property type="match status" value="1"/>
</dbReference>
<evidence type="ECO:0000256" key="1">
    <source>
        <dbReference type="ARBA" id="ARBA00001201"/>
    </source>
</evidence>
<evidence type="ECO:0000256" key="4">
    <source>
        <dbReference type="ARBA" id="ARBA00004846"/>
    </source>
</evidence>
<dbReference type="Gene3D" id="1.10.540.10">
    <property type="entry name" value="Acyl-CoA dehydrogenase/oxidase, N-terminal domain"/>
    <property type="match status" value="1"/>
</dbReference>
<evidence type="ECO:0000256" key="7">
    <source>
        <dbReference type="ARBA" id="ARBA00022827"/>
    </source>
</evidence>
<gene>
    <name evidence="18" type="ORF">PFL1_06738</name>
</gene>
<evidence type="ECO:0000313" key="18">
    <source>
        <dbReference type="EMBL" id="EPQ25666.1"/>
    </source>
</evidence>
<dbReference type="AlphaFoldDB" id="A0A061H4V3"/>
<keyword evidence="10" id="KW-0443">Lipid metabolism</keyword>
<evidence type="ECO:0000256" key="10">
    <source>
        <dbReference type="ARBA" id="ARBA00023098"/>
    </source>
</evidence>
<dbReference type="GO" id="GO:0033540">
    <property type="term" value="P:fatty acid beta-oxidation using acyl-CoA oxidase"/>
    <property type="evidence" value="ECO:0007669"/>
    <property type="project" value="UniProtKB-UniPathway"/>
</dbReference>
<evidence type="ECO:0000256" key="5">
    <source>
        <dbReference type="ARBA" id="ARBA00006288"/>
    </source>
</evidence>
<reference evidence="18 19" key="1">
    <citation type="journal article" date="2013" name="Plant Cell">
        <title>The transition from a phytopathogenic smut ancestor to an anamorphic biocontrol agent deciphered by comparative whole-genome analysis.</title>
        <authorList>
            <person name="Lefebvre F."/>
            <person name="Joly D.L."/>
            <person name="Labbe C."/>
            <person name="Teichmann B."/>
            <person name="Linning R."/>
            <person name="Belzile F."/>
            <person name="Bakkeren G."/>
            <person name="Belanger R.R."/>
        </authorList>
    </citation>
    <scope>NUCLEOTIDE SEQUENCE [LARGE SCALE GENOMIC DNA]</scope>
    <source>
        <strain evidence="18 19">PF-1</strain>
    </source>
</reference>
<evidence type="ECO:0000256" key="14">
    <source>
        <dbReference type="PIRSR" id="PIRSR000168-2"/>
    </source>
</evidence>
<dbReference type="PANTHER" id="PTHR10909">
    <property type="entry name" value="ELECTRON TRANSPORT OXIDOREDUCTASE"/>
    <property type="match status" value="1"/>
</dbReference>